<feature type="transmembrane region" description="Helical" evidence="5">
    <location>
        <begin position="278"/>
        <end position="297"/>
    </location>
</feature>
<dbReference type="Pfam" id="PF00892">
    <property type="entry name" value="EamA"/>
    <property type="match status" value="1"/>
</dbReference>
<feature type="transmembrane region" description="Helical" evidence="5">
    <location>
        <begin position="48"/>
        <end position="69"/>
    </location>
</feature>
<evidence type="ECO:0000259" key="6">
    <source>
        <dbReference type="Pfam" id="PF00892"/>
    </source>
</evidence>
<evidence type="ECO:0000256" key="2">
    <source>
        <dbReference type="ARBA" id="ARBA00022692"/>
    </source>
</evidence>
<feature type="transmembrane region" description="Helical" evidence="5">
    <location>
        <begin position="136"/>
        <end position="155"/>
    </location>
</feature>
<evidence type="ECO:0000256" key="1">
    <source>
        <dbReference type="ARBA" id="ARBA00004141"/>
    </source>
</evidence>
<keyword evidence="4 5" id="KW-0472">Membrane</keyword>
<dbReference type="Proteomes" id="UP000789595">
    <property type="component" value="Unassembled WGS sequence"/>
</dbReference>
<reference evidence="7" key="1">
    <citation type="submission" date="2021-11" db="EMBL/GenBank/DDBJ databases">
        <authorList>
            <consortium name="Genoscope - CEA"/>
            <person name="William W."/>
        </authorList>
    </citation>
    <scope>NUCLEOTIDE SEQUENCE</scope>
</reference>
<feature type="transmembrane region" description="Helical" evidence="5">
    <location>
        <begin position="18"/>
        <end position="36"/>
    </location>
</feature>
<evidence type="ECO:0000256" key="5">
    <source>
        <dbReference type="SAM" id="Phobius"/>
    </source>
</evidence>
<feature type="transmembrane region" description="Helical" evidence="5">
    <location>
        <begin position="111"/>
        <end position="129"/>
    </location>
</feature>
<keyword evidence="2 5" id="KW-0812">Transmembrane</keyword>
<comment type="subcellular location">
    <subcellularLocation>
        <location evidence="1">Membrane</location>
        <topology evidence="1">Multi-pass membrane protein</topology>
    </subcellularLocation>
</comment>
<feature type="domain" description="EamA" evidence="6">
    <location>
        <begin position="25"/>
        <end position="151"/>
    </location>
</feature>
<feature type="transmembrane region" description="Helical" evidence="5">
    <location>
        <begin position="81"/>
        <end position="99"/>
    </location>
</feature>
<name>A0A8J2WSB8_9STRA</name>
<feature type="transmembrane region" description="Helical" evidence="5">
    <location>
        <begin position="193"/>
        <end position="214"/>
    </location>
</feature>
<accession>A0A8J2WSB8</accession>
<evidence type="ECO:0000256" key="4">
    <source>
        <dbReference type="ARBA" id="ARBA00023136"/>
    </source>
</evidence>
<dbReference type="AlphaFoldDB" id="A0A8J2WSB8"/>
<keyword evidence="8" id="KW-1185">Reference proteome</keyword>
<dbReference type="PANTHER" id="PTHR11132">
    <property type="entry name" value="SOLUTE CARRIER FAMILY 35"/>
    <property type="match status" value="1"/>
</dbReference>
<gene>
    <name evidence="7" type="ORF">PECAL_1P18030</name>
</gene>
<organism evidence="7 8">
    <name type="scientific">Pelagomonas calceolata</name>
    <dbReference type="NCBI Taxonomy" id="35677"/>
    <lineage>
        <taxon>Eukaryota</taxon>
        <taxon>Sar</taxon>
        <taxon>Stramenopiles</taxon>
        <taxon>Ochrophyta</taxon>
        <taxon>Pelagophyceae</taxon>
        <taxon>Pelagomonadales</taxon>
        <taxon>Pelagomonadaceae</taxon>
        <taxon>Pelagomonas</taxon>
    </lineage>
</organism>
<dbReference type="InterPro" id="IPR000620">
    <property type="entry name" value="EamA_dom"/>
</dbReference>
<dbReference type="InterPro" id="IPR050186">
    <property type="entry name" value="TPT_transporter"/>
</dbReference>
<comment type="caution">
    <text evidence="7">The sequence shown here is derived from an EMBL/GenBank/DDBJ whole genome shotgun (WGS) entry which is preliminary data.</text>
</comment>
<sequence>MPTDTPAAMPPQTSAAKTLWAVGGYMMCSATLLIGNKYAVHKLPAPSFILWAQLFGTAVAVKTAHMGGLISHLDALEYDKLRAFFPVALIFCATIFTNIKSLEYANVETFMIFRFSTPLCISIADYIFLGRHLPSARSWLCLVMLLLGAMGYALTDAAYVVRGYMFCGLWYFIFCMDQIYLKHVTSTVKMESNWGRVLYSNLLASLPLFFMALGEQEAIQNASTEALMVVMVTVVLGTAMSYYAWLARSLVSATLFTILGNVCKVVSIGINVSLWDKHASPFGIACLMFCLVAAYFYKQAPLRDAPTDLPK</sequence>
<feature type="transmembrane region" description="Helical" evidence="5">
    <location>
        <begin position="226"/>
        <end position="246"/>
    </location>
</feature>
<dbReference type="OrthoDB" id="417037at2759"/>
<dbReference type="EMBL" id="CAKKNE010000001">
    <property type="protein sequence ID" value="CAH0365364.1"/>
    <property type="molecule type" value="Genomic_DNA"/>
</dbReference>
<evidence type="ECO:0000313" key="7">
    <source>
        <dbReference type="EMBL" id="CAH0365364.1"/>
    </source>
</evidence>
<dbReference type="GO" id="GO:0016020">
    <property type="term" value="C:membrane"/>
    <property type="evidence" value="ECO:0007669"/>
    <property type="project" value="UniProtKB-SubCell"/>
</dbReference>
<keyword evidence="3 5" id="KW-1133">Transmembrane helix</keyword>
<evidence type="ECO:0000313" key="8">
    <source>
        <dbReference type="Proteomes" id="UP000789595"/>
    </source>
</evidence>
<evidence type="ECO:0000256" key="3">
    <source>
        <dbReference type="ARBA" id="ARBA00022989"/>
    </source>
</evidence>
<feature type="transmembrane region" description="Helical" evidence="5">
    <location>
        <begin position="253"/>
        <end position="272"/>
    </location>
</feature>
<protein>
    <recommendedName>
        <fullName evidence="6">EamA domain-containing protein</fullName>
    </recommendedName>
</protein>
<proteinExistence type="predicted"/>